<keyword evidence="19" id="KW-0010">Activator</keyword>
<evidence type="ECO:0000256" key="21">
    <source>
        <dbReference type="ARBA" id="ARBA00023242"/>
    </source>
</evidence>
<keyword evidence="18" id="KW-0238">DNA-binding</keyword>
<reference evidence="25 26" key="1">
    <citation type="submission" date="2023-05" db="EMBL/GenBank/DDBJ databases">
        <title>B98-5 Cell Line De Novo Hybrid Assembly: An Optical Mapping Approach.</title>
        <authorList>
            <person name="Kananen K."/>
            <person name="Auerbach J.A."/>
            <person name="Kautto E."/>
            <person name="Blachly J.S."/>
        </authorList>
    </citation>
    <scope>NUCLEOTIDE SEQUENCE [LARGE SCALE GENOMIC DNA]</scope>
    <source>
        <strain evidence="25">B95-8</strain>
        <tissue evidence="25">Cell line</tissue>
    </source>
</reference>
<evidence type="ECO:0000256" key="12">
    <source>
        <dbReference type="ARBA" id="ARBA00022590"/>
    </source>
</evidence>
<organism evidence="25 26">
    <name type="scientific">Saguinus oedipus</name>
    <name type="common">Cotton-top tamarin</name>
    <name type="synonym">Oedipomidas oedipus</name>
    <dbReference type="NCBI Taxonomy" id="9490"/>
    <lineage>
        <taxon>Eukaryota</taxon>
        <taxon>Metazoa</taxon>
        <taxon>Chordata</taxon>
        <taxon>Craniata</taxon>
        <taxon>Vertebrata</taxon>
        <taxon>Euteleostomi</taxon>
        <taxon>Mammalia</taxon>
        <taxon>Eutheria</taxon>
        <taxon>Euarchontoglires</taxon>
        <taxon>Primates</taxon>
        <taxon>Haplorrhini</taxon>
        <taxon>Platyrrhini</taxon>
        <taxon>Cebidae</taxon>
        <taxon>Callitrichinae</taxon>
        <taxon>Saguinus</taxon>
    </lineage>
</organism>
<evidence type="ECO:0000256" key="5">
    <source>
        <dbReference type="ARBA" id="ARBA00006167"/>
    </source>
</evidence>
<keyword evidence="20" id="KW-0804">Transcription</keyword>
<evidence type="ECO:0000256" key="11">
    <source>
        <dbReference type="ARBA" id="ARBA00022553"/>
    </source>
</evidence>
<dbReference type="PANTHER" id="PTHR11447:SF6">
    <property type="entry name" value="CELLULAR TUMOR ANTIGEN P53"/>
    <property type="match status" value="1"/>
</dbReference>
<comment type="subcellular location">
    <subcellularLocation>
        <location evidence="4">Cytoplasm</location>
    </subcellularLocation>
    <subcellularLocation>
        <location evidence="2">Mitochondrion matrix</location>
    </subcellularLocation>
    <subcellularLocation>
        <location evidence="3">Nucleus</location>
        <location evidence="3">PML body</location>
    </subcellularLocation>
</comment>
<keyword evidence="22" id="KW-0131">Cell cycle</keyword>
<evidence type="ECO:0000256" key="23">
    <source>
        <dbReference type="ARBA" id="ARBA00031653"/>
    </source>
</evidence>
<sequence>MVQSRPVPNEAPTVSEAPPIVVQAPTALTPVAPAPAPSWPLSASVPLQKTYHGDYGFCLGFLHSETAKSVTCTYSSALDKMFCQLAKTCPMQLWVDSTPHTWHPRLRYGHLQAVTAHDGGHEALPPP</sequence>
<evidence type="ECO:0000256" key="8">
    <source>
        <dbReference type="ARBA" id="ARBA00022490"/>
    </source>
</evidence>
<proteinExistence type="inferred from homology"/>
<evidence type="ECO:0000313" key="26">
    <source>
        <dbReference type="Proteomes" id="UP001266305"/>
    </source>
</evidence>
<keyword evidence="13" id="KW-0053">Apoptosis</keyword>
<keyword evidence="8" id="KW-0963">Cytoplasm</keyword>
<name>A0ABQ9W697_SAGOE</name>
<evidence type="ECO:0000313" key="25">
    <source>
        <dbReference type="EMBL" id="KAK2115882.1"/>
    </source>
</evidence>
<gene>
    <name evidence="25" type="primary">TP53_1</name>
    <name evidence="25" type="ORF">P7K49_006508</name>
</gene>
<dbReference type="InterPro" id="IPR002117">
    <property type="entry name" value="p53_tumour_suppressor"/>
</dbReference>
<dbReference type="InterPro" id="IPR008967">
    <property type="entry name" value="p53-like_TF_DNA-bd_sf"/>
</dbReference>
<evidence type="ECO:0000256" key="17">
    <source>
        <dbReference type="ARBA" id="ARBA00023108"/>
    </source>
</evidence>
<dbReference type="InterPro" id="IPR012346">
    <property type="entry name" value="p53/RUNT-type_TF_DNA-bd_sf"/>
</dbReference>
<keyword evidence="14" id="KW-0479">Metal-binding</keyword>
<keyword evidence="21" id="KW-0539">Nucleus</keyword>
<keyword evidence="15" id="KW-0862">Zinc</keyword>
<evidence type="ECO:0000256" key="22">
    <source>
        <dbReference type="ARBA" id="ARBA00023306"/>
    </source>
</evidence>
<evidence type="ECO:0000256" key="9">
    <source>
        <dbReference type="ARBA" id="ARBA00022491"/>
    </source>
</evidence>
<evidence type="ECO:0000256" key="14">
    <source>
        <dbReference type="ARBA" id="ARBA00022723"/>
    </source>
</evidence>
<keyword evidence="10" id="KW-1017">Isopeptide bond</keyword>
<dbReference type="InterPro" id="IPR011615">
    <property type="entry name" value="p53_DNA-bd"/>
</dbReference>
<evidence type="ECO:0000256" key="13">
    <source>
        <dbReference type="ARBA" id="ARBA00022703"/>
    </source>
</evidence>
<keyword evidence="11" id="KW-0597">Phosphoprotein</keyword>
<keyword evidence="9" id="KW-0678">Repressor</keyword>
<evidence type="ECO:0000256" key="18">
    <source>
        <dbReference type="ARBA" id="ARBA00023125"/>
    </source>
</evidence>
<evidence type="ECO:0000256" key="7">
    <source>
        <dbReference type="ARBA" id="ARBA00022481"/>
    </source>
</evidence>
<evidence type="ECO:0000256" key="19">
    <source>
        <dbReference type="ARBA" id="ARBA00023159"/>
    </source>
</evidence>
<evidence type="ECO:0000256" key="16">
    <source>
        <dbReference type="ARBA" id="ARBA00023015"/>
    </source>
</evidence>
<dbReference type="Proteomes" id="UP001266305">
    <property type="component" value="Unassembled WGS sequence"/>
</dbReference>
<feature type="domain" description="p53 DNA-binding" evidence="24">
    <location>
        <begin position="48"/>
        <end position="100"/>
    </location>
</feature>
<dbReference type="PANTHER" id="PTHR11447">
    <property type="entry name" value="CELLULAR TUMOR ANTIGEN P53"/>
    <property type="match status" value="1"/>
</dbReference>
<protein>
    <recommendedName>
        <fullName evidence="6">Cellular tumor antigen p53</fullName>
    </recommendedName>
    <alternativeName>
        <fullName evidence="23">Tumor suppressor p53</fullName>
    </alternativeName>
</protein>
<comment type="similarity">
    <text evidence="5">Belongs to the p53 family.</text>
</comment>
<evidence type="ECO:0000256" key="2">
    <source>
        <dbReference type="ARBA" id="ARBA00004305"/>
    </source>
</evidence>
<evidence type="ECO:0000256" key="15">
    <source>
        <dbReference type="ARBA" id="ARBA00022833"/>
    </source>
</evidence>
<evidence type="ECO:0000256" key="20">
    <source>
        <dbReference type="ARBA" id="ARBA00023163"/>
    </source>
</evidence>
<comment type="caution">
    <text evidence="25">The sequence shown here is derived from an EMBL/GenBank/DDBJ whole genome shotgun (WGS) entry which is preliminary data.</text>
</comment>
<keyword evidence="26" id="KW-1185">Reference proteome</keyword>
<evidence type="ECO:0000256" key="6">
    <source>
        <dbReference type="ARBA" id="ARBA00017135"/>
    </source>
</evidence>
<keyword evidence="16" id="KW-0805">Transcription regulation</keyword>
<dbReference type="Gene3D" id="2.60.40.720">
    <property type="match status" value="1"/>
</dbReference>
<evidence type="ECO:0000256" key="3">
    <source>
        <dbReference type="ARBA" id="ARBA00004322"/>
    </source>
</evidence>
<accession>A0ABQ9W697</accession>
<dbReference type="EMBL" id="JASSZA010000003">
    <property type="protein sequence ID" value="KAK2115882.1"/>
    <property type="molecule type" value="Genomic_DNA"/>
</dbReference>
<evidence type="ECO:0000256" key="4">
    <source>
        <dbReference type="ARBA" id="ARBA00004496"/>
    </source>
</evidence>
<keyword evidence="7" id="KW-0488">Methylation</keyword>
<keyword evidence="17" id="KW-0090">Biological rhythms</keyword>
<evidence type="ECO:0000256" key="10">
    <source>
        <dbReference type="ARBA" id="ARBA00022499"/>
    </source>
</evidence>
<keyword evidence="12" id="KW-1210">Necrosis</keyword>
<comment type="cofactor">
    <cofactor evidence="1">
        <name>Zn(2+)</name>
        <dbReference type="ChEBI" id="CHEBI:29105"/>
    </cofactor>
</comment>
<dbReference type="Pfam" id="PF00870">
    <property type="entry name" value="P53"/>
    <property type="match status" value="1"/>
</dbReference>
<dbReference type="SUPFAM" id="SSF49417">
    <property type="entry name" value="p53-like transcription factors"/>
    <property type="match status" value="1"/>
</dbReference>
<evidence type="ECO:0000256" key="1">
    <source>
        <dbReference type="ARBA" id="ARBA00001947"/>
    </source>
</evidence>
<evidence type="ECO:0000259" key="24">
    <source>
        <dbReference type="Pfam" id="PF00870"/>
    </source>
</evidence>